<keyword evidence="1" id="KW-0472">Membrane</keyword>
<gene>
    <name evidence="2" type="ORF">BACCIP111883_01202</name>
</gene>
<organism evidence="2 3">
    <name type="scientific">Sutcliffiella rhizosphaerae</name>
    <dbReference type="NCBI Taxonomy" id="2880967"/>
    <lineage>
        <taxon>Bacteria</taxon>
        <taxon>Bacillati</taxon>
        <taxon>Bacillota</taxon>
        <taxon>Bacilli</taxon>
        <taxon>Bacillales</taxon>
        <taxon>Bacillaceae</taxon>
        <taxon>Sutcliffiella</taxon>
    </lineage>
</organism>
<dbReference type="Proteomes" id="UP000789833">
    <property type="component" value="Unassembled WGS sequence"/>
</dbReference>
<proteinExistence type="predicted"/>
<protein>
    <submittedName>
        <fullName evidence="2">Uncharacterized protein</fullName>
    </submittedName>
</protein>
<evidence type="ECO:0000313" key="2">
    <source>
        <dbReference type="EMBL" id="CAG9620434.1"/>
    </source>
</evidence>
<keyword evidence="1" id="KW-1133">Transmembrane helix</keyword>
<feature type="transmembrane region" description="Helical" evidence="1">
    <location>
        <begin position="21"/>
        <end position="46"/>
    </location>
</feature>
<evidence type="ECO:0000256" key="1">
    <source>
        <dbReference type="SAM" id="Phobius"/>
    </source>
</evidence>
<sequence length="49" mass="5830">MVKLFCKSEFSENIKMRVQGSNAICIMKVLCLQFTLFYFGGLYFLYFKE</sequence>
<comment type="caution">
    <text evidence="2">The sequence shown here is derived from an EMBL/GenBank/DDBJ whole genome shotgun (WGS) entry which is preliminary data.</text>
</comment>
<evidence type="ECO:0000313" key="3">
    <source>
        <dbReference type="Proteomes" id="UP000789833"/>
    </source>
</evidence>
<dbReference type="EMBL" id="CAKJTJ010000004">
    <property type="protein sequence ID" value="CAG9620434.1"/>
    <property type="molecule type" value="Genomic_DNA"/>
</dbReference>
<keyword evidence="1" id="KW-0812">Transmembrane</keyword>
<accession>A0ABN8A726</accession>
<keyword evidence="3" id="KW-1185">Reference proteome</keyword>
<name>A0ABN8A726_9BACI</name>
<reference evidence="2 3" key="1">
    <citation type="submission" date="2021-10" db="EMBL/GenBank/DDBJ databases">
        <authorList>
            <person name="Criscuolo A."/>
        </authorList>
    </citation>
    <scope>NUCLEOTIDE SEQUENCE [LARGE SCALE GENOMIC DNA]</scope>
    <source>
        <strain evidence="3">CIP 111883</strain>
    </source>
</reference>